<feature type="transmembrane region" description="Helical" evidence="3">
    <location>
        <begin position="127"/>
        <end position="145"/>
    </location>
</feature>
<dbReference type="InterPro" id="IPR050445">
    <property type="entry name" value="Bact_polysacc_biosynth/exp"/>
</dbReference>
<evidence type="ECO:0000256" key="1">
    <source>
        <dbReference type="SAM" id="Coils"/>
    </source>
</evidence>
<evidence type="ECO:0000313" key="5">
    <source>
        <dbReference type="Proteomes" id="UP000614272"/>
    </source>
</evidence>
<dbReference type="PANTHER" id="PTHR32309">
    <property type="entry name" value="TYROSINE-PROTEIN KINASE"/>
    <property type="match status" value="1"/>
</dbReference>
<keyword evidence="5" id="KW-1185">Reference proteome</keyword>
<evidence type="ECO:0000256" key="3">
    <source>
        <dbReference type="SAM" id="Phobius"/>
    </source>
</evidence>
<protein>
    <recommendedName>
        <fullName evidence="6">Lipopolysaccharide biosynthesis protein</fullName>
    </recommendedName>
</protein>
<name>A0ABQ1R4A7_9ALTE</name>
<keyword evidence="3" id="KW-1133">Transmembrane helix</keyword>
<keyword evidence="1" id="KW-0175">Coiled coil</keyword>
<reference evidence="5" key="1">
    <citation type="journal article" date="2019" name="Int. J. Syst. Evol. Microbiol.">
        <title>The Global Catalogue of Microorganisms (GCM) 10K type strain sequencing project: providing services to taxonomists for standard genome sequencing and annotation.</title>
        <authorList>
            <consortium name="The Broad Institute Genomics Platform"/>
            <consortium name="The Broad Institute Genome Sequencing Center for Infectious Disease"/>
            <person name="Wu L."/>
            <person name="Ma J."/>
        </authorList>
    </citation>
    <scope>NUCLEOTIDE SEQUENCE [LARGE SCALE GENOMIC DNA]</scope>
    <source>
        <strain evidence="5">CGMCC 1.12923</strain>
    </source>
</reference>
<dbReference type="EMBL" id="BMGJ01000003">
    <property type="protein sequence ID" value="GGD57714.1"/>
    <property type="molecule type" value="Genomic_DNA"/>
</dbReference>
<keyword evidence="3" id="KW-0472">Membrane</keyword>
<accession>A0ABQ1R4A7</accession>
<feature type="transmembrane region" description="Helical" evidence="3">
    <location>
        <begin position="457"/>
        <end position="478"/>
    </location>
</feature>
<dbReference type="Proteomes" id="UP000614272">
    <property type="component" value="Unassembled WGS sequence"/>
</dbReference>
<evidence type="ECO:0008006" key="6">
    <source>
        <dbReference type="Google" id="ProtNLM"/>
    </source>
</evidence>
<keyword evidence="3" id="KW-0812">Transmembrane</keyword>
<proteinExistence type="predicted"/>
<evidence type="ECO:0000313" key="4">
    <source>
        <dbReference type="EMBL" id="GGD57714.1"/>
    </source>
</evidence>
<sequence length="486" mass="54777">MTQQAQHELEARLEAFKKEKLVSGDWLNHDVLMAKAEKLEYTDPALALRVFQRARVLNPDSKEVKQKIASLNRDLKKSNPEVMRSSSKETDAQESVGEAAEAADVVHEQPQAQTFTQKLLIWLKKPVSIFVLLPFFAFAFYQLVWASDRFESQAQLIVQKPSGMATLEPAMAMLSGFTGGGGGSDTSLVEAFIYSTDLLEYLQQELDIFAHYSSNEYDMFSRLSASASREDKLDYYKKRVVAEIDQTSQIITIKVQGYTPEFSKALTETIVDRAEWYINKVGHDLAKAQLAFVQNEHAMVEERLQKAKSEILAFQRKYNLLDPEAEGMALQQIAYGLEGEIANKQAELRALRSSMSESAPMVMRLKDQLSSLRQQLVEERQRLTQDIERGDSSGELGVNEILANFGNLKMDLEFAIEALASSQVSLEKSRIEAYRQLKYLVVIESPTLPEEAKYPGIIYNLSLFLAVILMIFGVGSIIRATVNELK</sequence>
<dbReference type="RefSeq" id="WP_099034061.1">
    <property type="nucleotide sequence ID" value="NZ_BMGJ01000003.1"/>
</dbReference>
<comment type="caution">
    <text evidence="4">The sequence shown here is derived from an EMBL/GenBank/DDBJ whole genome shotgun (WGS) entry which is preliminary data.</text>
</comment>
<feature type="region of interest" description="Disordered" evidence="2">
    <location>
        <begin position="76"/>
        <end position="102"/>
    </location>
</feature>
<feature type="coiled-coil region" evidence="1">
    <location>
        <begin position="290"/>
        <end position="317"/>
    </location>
</feature>
<dbReference type="PANTHER" id="PTHR32309:SF13">
    <property type="entry name" value="FERRIC ENTEROBACTIN TRANSPORT PROTEIN FEPE"/>
    <property type="match status" value="1"/>
</dbReference>
<evidence type="ECO:0000256" key="2">
    <source>
        <dbReference type="SAM" id="MobiDB-lite"/>
    </source>
</evidence>
<gene>
    <name evidence="4" type="ORF">GCM10011357_11380</name>
</gene>
<organism evidence="4 5">
    <name type="scientific">Lacimicrobium alkaliphilum</name>
    <dbReference type="NCBI Taxonomy" id="1526571"/>
    <lineage>
        <taxon>Bacteria</taxon>
        <taxon>Pseudomonadati</taxon>
        <taxon>Pseudomonadota</taxon>
        <taxon>Gammaproteobacteria</taxon>
        <taxon>Alteromonadales</taxon>
        <taxon>Alteromonadaceae</taxon>
        <taxon>Lacimicrobium</taxon>
    </lineage>
</organism>